<evidence type="ECO:0008006" key="3">
    <source>
        <dbReference type="Google" id="ProtNLM"/>
    </source>
</evidence>
<reference evidence="1 2" key="1">
    <citation type="submission" date="2022-10" db="EMBL/GenBank/DDBJ databases">
        <title>Comparative genomic study of S. anginosus.</title>
        <authorList>
            <person name="Prasad A."/>
            <person name="Ene A."/>
            <person name="Jablonska S."/>
            <person name="Du J."/>
            <person name="Wolfe A.J."/>
            <person name="Putonti C."/>
        </authorList>
    </citation>
    <scope>NUCLEOTIDE SEQUENCE [LARGE SCALE GENOMIC DNA]</scope>
    <source>
        <strain evidence="1 2">UMB1339</strain>
    </source>
</reference>
<accession>A0ABD4U1B0</accession>
<evidence type="ECO:0000313" key="1">
    <source>
        <dbReference type="EMBL" id="MCW1075754.1"/>
    </source>
</evidence>
<protein>
    <recommendedName>
        <fullName evidence="3">Phage protein</fullName>
    </recommendedName>
</protein>
<dbReference type="RefSeq" id="WP_264348388.1">
    <property type="nucleotide sequence ID" value="NZ_JAPAIP010000001.1"/>
</dbReference>
<dbReference type="AlphaFoldDB" id="A0ABD4U1B0"/>
<comment type="caution">
    <text evidence="1">The sequence shown here is derived from an EMBL/GenBank/DDBJ whole genome shotgun (WGS) entry which is preliminary data.</text>
</comment>
<dbReference type="Proteomes" id="UP001208682">
    <property type="component" value="Unassembled WGS sequence"/>
</dbReference>
<name>A0ABD4U1B0_STRAP</name>
<proteinExistence type="predicted"/>
<gene>
    <name evidence="1" type="ORF">OJ589_00975</name>
</gene>
<organism evidence="1 2">
    <name type="scientific">Streptococcus anginosus</name>
    <dbReference type="NCBI Taxonomy" id="1328"/>
    <lineage>
        <taxon>Bacteria</taxon>
        <taxon>Bacillati</taxon>
        <taxon>Bacillota</taxon>
        <taxon>Bacilli</taxon>
        <taxon>Lactobacillales</taxon>
        <taxon>Streptococcaceae</taxon>
        <taxon>Streptococcus</taxon>
        <taxon>Streptococcus anginosus group</taxon>
    </lineage>
</organism>
<dbReference type="EMBL" id="JAPAIP010000001">
    <property type="protein sequence ID" value="MCW1075754.1"/>
    <property type="molecule type" value="Genomic_DNA"/>
</dbReference>
<sequence length="79" mass="9323">MKHLYENHLGGWYVLDRYEEPEYCEQCGDCDRYLGSFEDNKEIAIELFKRNATSEGIEEFTGLKIHIEFEEVNGIDTKI</sequence>
<evidence type="ECO:0000313" key="2">
    <source>
        <dbReference type="Proteomes" id="UP001208682"/>
    </source>
</evidence>